<dbReference type="Pfam" id="PF13685">
    <property type="entry name" value="Fe-ADH_2"/>
    <property type="match status" value="1"/>
</dbReference>
<dbReference type="Gene3D" id="1.20.1090.10">
    <property type="entry name" value="Dehydroquinate synthase-like - alpha domain"/>
    <property type="match status" value="1"/>
</dbReference>
<dbReference type="SUPFAM" id="SSF56796">
    <property type="entry name" value="Dehydroquinate synthase-like"/>
    <property type="match status" value="1"/>
</dbReference>
<dbReference type="HAMAP" id="MF_00497_A">
    <property type="entry name" value="G1P_dehydrogenase_A"/>
    <property type="match status" value="1"/>
</dbReference>
<keyword evidence="13" id="KW-1185">Reference proteome</keyword>
<dbReference type="CDD" id="cd08173">
    <property type="entry name" value="Gro1PDH"/>
    <property type="match status" value="1"/>
</dbReference>
<evidence type="ECO:0000256" key="4">
    <source>
        <dbReference type="ARBA" id="ARBA00022833"/>
    </source>
</evidence>
<dbReference type="PANTHER" id="PTHR43616:SF5">
    <property type="entry name" value="GLYCEROL DEHYDROGENASE 1"/>
    <property type="match status" value="1"/>
</dbReference>
<keyword evidence="2 11" id="KW-0444">Lipid biosynthesis</keyword>
<proteinExistence type="inferred from homology"/>
<organism evidence="12 13">
    <name type="scientific">Methanothermobacter tenebrarum</name>
    <dbReference type="NCBI Taxonomy" id="680118"/>
    <lineage>
        <taxon>Archaea</taxon>
        <taxon>Methanobacteriati</taxon>
        <taxon>Methanobacteriota</taxon>
        <taxon>Methanomada group</taxon>
        <taxon>Methanobacteria</taxon>
        <taxon>Methanobacteriales</taxon>
        <taxon>Methanobacteriaceae</taxon>
        <taxon>Methanothermobacter</taxon>
    </lineage>
</organism>
<dbReference type="PIRSF" id="PIRSF000112">
    <property type="entry name" value="Glycerol_dehydrogenase"/>
    <property type="match status" value="1"/>
</dbReference>
<evidence type="ECO:0000256" key="3">
    <source>
        <dbReference type="ARBA" id="ARBA00022723"/>
    </source>
</evidence>
<keyword evidence="6 11" id="KW-0560">Oxidoreductase</keyword>
<dbReference type="InterPro" id="IPR032837">
    <property type="entry name" value="G1PDH"/>
</dbReference>
<comment type="subcellular location">
    <subcellularLocation>
        <location evidence="11">Cytoplasm</location>
    </subcellularLocation>
</comment>
<evidence type="ECO:0000256" key="2">
    <source>
        <dbReference type="ARBA" id="ARBA00022516"/>
    </source>
</evidence>
<evidence type="ECO:0000256" key="9">
    <source>
        <dbReference type="ARBA" id="ARBA00023209"/>
    </source>
</evidence>
<evidence type="ECO:0000313" key="12">
    <source>
        <dbReference type="EMBL" id="BDH79282.1"/>
    </source>
</evidence>
<evidence type="ECO:0000256" key="10">
    <source>
        <dbReference type="ARBA" id="ARBA00023264"/>
    </source>
</evidence>
<feature type="binding site" evidence="11">
    <location>
        <position position="171"/>
    </location>
    <ligand>
        <name>substrate</name>
    </ligand>
</feature>
<keyword evidence="10 11" id="KW-1208">Phospholipid metabolism</keyword>
<evidence type="ECO:0000256" key="7">
    <source>
        <dbReference type="ARBA" id="ARBA00023027"/>
    </source>
</evidence>
<dbReference type="InterPro" id="IPR016205">
    <property type="entry name" value="Glycerol_DH"/>
</dbReference>
<sequence>MEMNPRKIELPMEIHTGPGVIKNTGIICKDLRFKGKVMVVTGYKTFNIAAKDVIGSLEAEGFETEYVKVKEASMESVMMVKENLEDMSLVLGVGGGKVIDVAKMAATLAGLSFISVPTAASHDGIASPRASIRDGERGSVSMKATSPIGVIADTDIIIKAPFRLLASGCADIVSNYTAILDWKLAHRLLNERYSESAAALSLMTAKMIIKSADAIKEGLERSARLVVKSLISSGIAISIAGTSRPASGSEHKFSHALDRIAPKPALHGEQCGVGTIMMMHLHGGDWRFIKDALKKMHAPTTAYELGIEPEYIIEALTKAHTIRKERYTILGDRGLTREAAEKLAKKTEVI</sequence>
<keyword evidence="1 11" id="KW-0963">Cytoplasm</keyword>
<keyword evidence="9 11" id="KW-0594">Phospholipid biosynthesis</keyword>
<dbReference type="Gene3D" id="3.40.50.1970">
    <property type="match status" value="1"/>
</dbReference>
<dbReference type="NCBIfam" id="NF002022">
    <property type="entry name" value="PRK00843.1"/>
    <property type="match status" value="1"/>
</dbReference>
<evidence type="ECO:0000256" key="1">
    <source>
        <dbReference type="ARBA" id="ARBA00022490"/>
    </source>
</evidence>
<evidence type="ECO:0000256" key="6">
    <source>
        <dbReference type="ARBA" id="ARBA00023002"/>
    </source>
</evidence>
<feature type="binding site" evidence="11">
    <location>
        <begin position="118"/>
        <end position="121"/>
    </location>
    <ligand>
        <name>NAD(+)</name>
        <dbReference type="ChEBI" id="CHEBI:57540"/>
    </ligand>
</feature>
<keyword evidence="4 11" id="KW-0862">Zinc</keyword>
<feature type="binding site" evidence="11">
    <location>
        <position position="123"/>
    </location>
    <ligand>
        <name>substrate</name>
    </ligand>
</feature>
<evidence type="ECO:0000256" key="11">
    <source>
        <dbReference type="HAMAP-Rule" id="MF_00497"/>
    </source>
</evidence>
<comment type="similarity">
    <text evidence="11">Belongs to the glycerol-1-phosphate dehydrogenase family.</text>
</comment>
<feature type="binding site" evidence="11">
    <location>
        <position position="171"/>
    </location>
    <ligand>
        <name>Zn(2+)</name>
        <dbReference type="ChEBI" id="CHEBI:29105"/>
        <note>catalytic</note>
    </ligand>
</feature>
<feature type="binding site" evidence="11">
    <location>
        <position position="127"/>
    </location>
    <ligand>
        <name>NAD(+)</name>
        <dbReference type="ChEBI" id="CHEBI:57540"/>
    </ligand>
</feature>
<keyword evidence="7 11" id="KW-0520">NAD</keyword>
<comment type="subunit">
    <text evidence="11">Homooctamer.</text>
</comment>
<evidence type="ECO:0000256" key="5">
    <source>
        <dbReference type="ARBA" id="ARBA00022857"/>
    </source>
</evidence>
<dbReference type="Proteomes" id="UP000831817">
    <property type="component" value="Chromosome"/>
</dbReference>
<gene>
    <name evidence="11" type="primary">egsA</name>
    <name evidence="12" type="ORF">MTTB_06610</name>
</gene>
<name>A0ABN6PAM5_9EURY</name>
<comment type="catalytic activity">
    <reaction evidence="11">
        <text>sn-glycerol 1-phosphate + NAD(+) = dihydroxyacetone phosphate + NADH + H(+)</text>
        <dbReference type="Rhea" id="RHEA:21412"/>
        <dbReference type="ChEBI" id="CHEBI:15378"/>
        <dbReference type="ChEBI" id="CHEBI:57540"/>
        <dbReference type="ChEBI" id="CHEBI:57642"/>
        <dbReference type="ChEBI" id="CHEBI:57685"/>
        <dbReference type="ChEBI" id="CHEBI:57945"/>
        <dbReference type="EC" id="1.1.1.261"/>
    </reaction>
</comment>
<keyword evidence="8 11" id="KW-0443">Lipid metabolism</keyword>
<comment type="pathway">
    <text evidence="11">Membrane lipid metabolism; glycerophospholipid metabolism.</text>
</comment>
<dbReference type="EMBL" id="AP025698">
    <property type="protein sequence ID" value="BDH79282.1"/>
    <property type="molecule type" value="Genomic_DNA"/>
</dbReference>
<comment type="cofactor">
    <cofactor evidence="11">
        <name>Zn(2+)</name>
        <dbReference type="ChEBI" id="CHEBI:29105"/>
    </cofactor>
    <text evidence="11">Binds 1 zinc ion per subunit.</text>
</comment>
<keyword evidence="3 11" id="KW-0479">Metal-binding</keyword>
<feature type="binding site" evidence="11">
    <location>
        <position position="267"/>
    </location>
    <ligand>
        <name>Zn(2+)</name>
        <dbReference type="ChEBI" id="CHEBI:29105"/>
        <note>catalytic</note>
    </ligand>
</feature>
<evidence type="ECO:0000256" key="8">
    <source>
        <dbReference type="ARBA" id="ARBA00023098"/>
    </source>
</evidence>
<evidence type="ECO:0000313" key="13">
    <source>
        <dbReference type="Proteomes" id="UP000831817"/>
    </source>
</evidence>
<comment type="function">
    <text evidence="11">Catalyzes the NAD(P)H-dependent reduction of dihydroxyacetonephosphate (DHAP or glycerone phosphate) to glycerol 1-phosphate (G1P). The G1P thus generated is used as the glycerophosphate backbone of phospholipids in the cellular membranes of Archaea.</text>
</comment>
<feature type="binding site" evidence="11">
    <location>
        <position position="255"/>
    </location>
    <ligand>
        <name>substrate</name>
    </ligand>
</feature>
<dbReference type="PANTHER" id="PTHR43616">
    <property type="entry name" value="GLYCEROL DEHYDROGENASE"/>
    <property type="match status" value="1"/>
</dbReference>
<dbReference type="EC" id="1.1.1.261" evidence="11"/>
<feature type="binding site" evidence="11">
    <location>
        <begin position="96"/>
        <end position="100"/>
    </location>
    <ligand>
        <name>NAD(+)</name>
        <dbReference type="ChEBI" id="CHEBI:57540"/>
    </ligand>
</feature>
<keyword evidence="5 11" id="KW-0521">NADP</keyword>
<reference evidence="12 13" key="1">
    <citation type="submission" date="2022-04" db="EMBL/GenBank/DDBJ databases">
        <title>Complete genome of Methanothermobacter tenebrarum strain RMAS.</title>
        <authorList>
            <person name="Nakamura K."/>
            <person name="Oshima K."/>
            <person name="Hattori M."/>
            <person name="Kamagata Y."/>
            <person name="Takamizawa K."/>
        </authorList>
    </citation>
    <scope>NUCLEOTIDE SEQUENCE [LARGE SCALE GENOMIC DNA]</scope>
    <source>
        <strain evidence="12 13">RMAS</strain>
    </source>
</reference>
<feature type="binding site" evidence="11">
    <location>
        <position position="251"/>
    </location>
    <ligand>
        <name>Zn(2+)</name>
        <dbReference type="ChEBI" id="CHEBI:29105"/>
        <note>catalytic</note>
    </ligand>
</feature>
<dbReference type="InterPro" id="IPR023002">
    <property type="entry name" value="G1P_dehydrogenase_arc"/>
</dbReference>
<accession>A0ABN6PAM5</accession>
<comment type="catalytic activity">
    <reaction evidence="11">
        <text>sn-glycerol 1-phosphate + NADP(+) = dihydroxyacetone phosphate + NADPH + H(+)</text>
        <dbReference type="Rhea" id="RHEA:21416"/>
        <dbReference type="ChEBI" id="CHEBI:15378"/>
        <dbReference type="ChEBI" id="CHEBI:57642"/>
        <dbReference type="ChEBI" id="CHEBI:57685"/>
        <dbReference type="ChEBI" id="CHEBI:57783"/>
        <dbReference type="ChEBI" id="CHEBI:58349"/>
        <dbReference type="EC" id="1.1.1.261"/>
    </reaction>
</comment>
<protein>
    <recommendedName>
        <fullName evidence="11">Glycerol-1-phosphate dehydrogenase [NAD(P)+]</fullName>
        <shortName evidence="11">G1P dehydrogenase</shortName>
        <shortName evidence="11">G1PDH</shortName>
        <ecNumber evidence="11">1.1.1.261</ecNumber>
    </recommendedName>
    <alternativeName>
        <fullName evidence="11">Enantiomeric glycerophosphate synthase</fullName>
    </alternativeName>
    <alternativeName>
        <fullName evidence="11">sn-glycerol-1-phosphate dehydrogenase</fullName>
    </alternativeName>
</protein>